<feature type="coiled-coil region" evidence="1">
    <location>
        <begin position="28"/>
        <end position="55"/>
    </location>
</feature>
<name>A0A225VAW7_9STRA</name>
<evidence type="ECO:0000256" key="2">
    <source>
        <dbReference type="SAM" id="MobiDB-lite"/>
    </source>
</evidence>
<sequence length="234" mass="25813">MQAIFDQQQRDNKVAEKERFDLIMRQKVEQQRLTLARKQAEIAAEKRKKERLNMKLSDRHLLVLRRGIKGCQDLKRKAEECGATLAIEINSQLTDIVSAMSKVDTLKWLKLNKLPGDIELHDDVWLRNEIAKEKGLPLIPVTASSTPATTDPPAVNTTTATVDSKVTVATTPVPAPATTIEHSPQTTVDSSSDFIDLLDSDDEEPPKGTTSGEQPASNNNIAAAPDEVDVIEIL</sequence>
<proteinExistence type="predicted"/>
<gene>
    <name evidence="3" type="ORF">PHMEG_00026978</name>
</gene>
<keyword evidence="1" id="KW-0175">Coiled coil</keyword>
<keyword evidence="4" id="KW-1185">Reference proteome</keyword>
<feature type="compositionally biased region" description="Polar residues" evidence="2">
    <location>
        <begin position="208"/>
        <end position="221"/>
    </location>
</feature>
<evidence type="ECO:0000256" key="1">
    <source>
        <dbReference type="SAM" id="Coils"/>
    </source>
</evidence>
<dbReference type="STRING" id="4795.A0A225VAW7"/>
<dbReference type="EMBL" id="NBNE01006730">
    <property type="protein sequence ID" value="OWZ01600.1"/>
    <property type="molecule type" value="Genomic_DNA"/>
</dbReference>
<dbReference type="Proteomes" id="UP000198211">
    <property type="component" value="Unassembled WGS sequence"/>
</dbReference>
<dbReference type="AlphaFoldDB" id="A0A225VAW7"/>
<comment type="caution">
    <text evidence="3">The sequence shown here is derived from an EMBL/GenBank/DDBJ whole genome shotgun (WGS) entry which is preliminary data.</text>
</comment>
<organism evidence="3 4">
    <name type="scientific">Phytophthora megakarya</name>
    <dbReference type="NCBI Taxonomy" id="4795"/>
    <lineage>
        <taxon>Eukaryota</taxon>
        <taxon>Sar</taxon>
        <taxon>Stramenopiles</taxon>
        <taxon>Oomycota</taxon>
        <taxon>Peronosporomycetes</taxon>
        <taxon>Peronosporales</taxon>
        <taxon>Peronosporaceae</taxon>
        <taxon>Phytophthora</taxon>
    </lineage>
</organism>
<dbReference type="OrthoDB" id="2020972at2759"/>
<protein>
    <submittedName>
        <fullName evidence="3">Transcriptional regulator ATRX</fullName>
    </submittedName>
</protein>
<accession>A0A225VAW7</accession>
<evidence type="ECO:0000313" key="3">
    <source>
        <dbReference type="EMBL" id="OWZ01600.1"/>
    </source>
</evidence>
<evidence type="ECO:0000313" key="4">
    <source>
        <dbReference type="Proteomes" id="UP000198211"/>
    </source>
</evidence>
<feature type="region of interest" description="Disordered" evidence="2">
    <location>
        <begin position="174"/>
        <end position="234"/>
    </location>
</feature>
<reference evidence="4" key="1">
    <citation type="submission" date="2017-03" db="EMBL/GenBank/DDBJ databases">
        <title>Phytopthora megakarya and P. palmivora, two closely related causual agents of cacao black pod achieved similar genome size and gene model numbers by different mechanisms.</title>
        <authorList>
            <person name="Ali S."/>
            <person name="Shao J."/>
            <person name="Larry D.J."/>
            <person name="Kronmiller B."/>
            <person name="Shen D."/>
            <person name="Strem M.D."/>
            <person name="Melnick R.L."/>
            <person name="Guiltinan M.J."/>
            <person name="Tyler B.M."/>
            <person name="Meinhardt L.W."/>
            <person name="Bailey B.A."/>
        </authorList>
    </citation>
    <scope>NUCLEOTIDE SEQUENCE [LARGE SCALE GENOMIC DNA]</scope>
    <source>
        <strain evidence="4">zdho120</strain>
    </source>
</reference>